<dbReference type="GO" id="GO:0015833">
    <property type="term" value="P:peptide transport"/>
    <property type="evidence" value="ECO:0007669"/>
    <property type="project" value="TreeGrafter"/>
</dbReference>
<reference evidence="5 6" key="1">
    <citation type="submission" date="2019-12" db="EMBL/GenBank/DDBJ databases">
        <title>Litoreibacter badius sp. nov., a novel bacteriochlorophyll a-containing bacterium in the genus Litoreibacter.</title>
        <authorList>
            <person name="Kanamuro M."/>
            <person name="Takabe Y."/>
            <person name="Mori K."/>
            <person name="Takaichi S."/>
            <person name="Hanada S."/>
        </authorList>
    </citation>
    <scope>NUCLEOTIDE SEQUENCE [LARGE SCALE GENOMIC DNA]</scope>
    <source>
        <strain evidence="5 6">K6</strain>
    </source>
</reference>
<dbReference type="GO" id="GO:1904680">
    <property type="term" value="F:peptide transmembrane transporter activity"/>
    <property type="evidence" value="ECO:0007669"/>
    <property type="project" value="TreeGrafter"/>
</dbReference>
<dbReference type="InterPro" id="IPR039424">
    <property type="entry name" value="SBP_5"/>
</dbReference>
<dbReference type="InterPro" id="IPR030678">
    <property type="entry name" value="Peptide/Ni-bd"/>
</dbReference>
<evidence type="ECO:0000313" key="5">
    <source>
        <dbReference type="EMBL" id="GFE63874.1"/>
    </source>
</evidence>
<protein>
    <submittedName>
        <fullName evidence="5">Peptide ABC transporter substrate-binding protein</fullName>
    </submittedName>
</protein>
<dbReference type="GO" id="GO:0030288">
    <property type="term" value="C:outer membrane-bounded periplasmic space"/>
    <property type="evidence" value="ECO:0007669"/>
    <property type="project" value="UniProtKB-ARBA"/>
</dbReference>
<dbReference type="PANTHER" id="PTHR30290">
    <property type="entry name" value="PERIPLASMIC BINDING COMPONENT OF ABC TRANSPORTER"/>
    <property type="match status" value="1"/>
</dbReference>
<feature type="domain" description="Solute-binding protein family 5" evidence="4">
    <location>
        <begin position="73"/>
        <end position="428"/>
    </location>
</feature>
<dbReference type="AlphaFoldDB" id="A0A6N6JCQ2"/>
<name>A0A6N6JCQ2_9RHOB</name>
<evidence type="ECO:0000256" key="3">
    <source>
        <dbReference type="SAM" id="SignalP"/>
    </source>
</evidence>
<keyword evidence="3" id="KW-0732">Signal</keyword>
<dbReference type="Pfam" id="PF00496">
    <property type="entry name" value="SBP_bac_5"/>
    <property type="match status" value="1"/>
</dbReference>
<evidence type="ECO:0000313" key="6">
    <source>
        <dbReference type="Proteomes" id="UP000436822"/>
    </source>
</evidence>
<dbReference type="PIRSF" id="PIRSF002741">
    <property type="entry name" value="MppA"/>
    <property type="match status" value="1"/>
</dbReference>
<gene>
    <name evidence="5" type="ORF">KIN_09480</name>
</gene>
<evidence type="ECO:0000256" key="1">
    <source>
        <dbReference type="ARBA" id="ARBA00004418"/>
    </source>
</evidence>
<sequence>MRYSTKTQLLTGSAIVAAGFLFSPHAIAQDVTVAFSASELGATAYNPVAASNLNTATSLIYDRLVEQDADQSYHPHLATAWEETPDGMAWTFTLLDGVTFHDDTPFNAAAVQTWIASYAGTENEYLVEAIASVDVVDDLTVRFNMERPEPNLLYNLASAFMGVPSPTAYAELGEDFGVTAAVGTGPYELQSFEIGLETVLVRNEDYTWGSDLSENTGPGHIETFTFREIPDQSTAFLELRTGGIDLLLGVPTDFLAILEAEANIQIIQMPGTGISYMPINVTAPPFDDILVRQATGMAIDQDSIVAAVYGGVGAPARNFLISSLPEANVNPDLNVRYDPAKAGELLDEAGWAMGDDGVRVKDGKQLSVDLFTANSTEFTRLTQVVQAQLAEIGMEATITVFDSSTIRDEYRRNAHQLAVRAYDWNNSDILDWFFSGNRVGYPNVSMWEDEEGQRLNDIAMTESATAAERVANFTAYHEYVLSQHLFVPIYQPTQNIAFNGEAISVPDPVRGSRFRGQSFMDIQVTE</sequence>
<keyword evidence="6" id="KW-1185">Reference proteome</keyword>
<dbReference type="RefSeq" id="WP_159804764.1">
    <property type="nucleotide sequence ID" value="NZ_BLJE01000001.1"/>
</dbReference>
<dbReference type="GO" id="GO:0043190">
    <property type="term" value="C:ATP-binding cassette (ABC) transporter complex"/>
    <property type="evidence" value="ECO:0007669"/>
    <property type="project" value="InterPro"/>
</dbReference>
<dbReference type="Gene3D" id="3.40.190.10">
    <property type="entry name" value="Periplasmic binding protein-like II"/>
    <property type="match status" value="1"/>
</dbReference>
<accession>A0A6N6JCQ2</accession>
<feature type="chain" id="PRO_5026854269" evidence="3">
    <location>
        <begin position="29"/>
        <end position="526"/>
    </location>
</feature>
<dbReference type="Proteomes" id="UP000436822">
    <property type="component" value="Unassembled WGS sequence"/>
</dbReference>
<proteinExistence type="inferred from homology"/>
<dbReference type="OrthoDB" id="9803988at2"/>
<dbReference type="InterPro" id="IPR000914">
    <property type="entry name" value="SBP_5_dom"/>
</dbReference>
<comment type="caution">
    <text evidence="5">The sequence shown here is derived from an EMBL/GenBank/DDBJ whole genome shotgun (WGS) entry which is preliminary data.</text>
</comment>
<comment type="subcellular location">
    <subcellularLocation>
        <location evidence="1">Periplasm</location>
    </subcellularLocation>
</comment>
<dbReference type="Gene3D" id="3.10.105.10">
    <property type="entry name" value="Dipeptide-binding Protein, Domain 3"/>
    <property type="match status" value="1"/>
</dbReference>
<organism evidence="5 6">
    <name type="scientific">Litoreibacter roseus</name>
    <dbReference type="NCBI Taxonomy" id="2601869"/>
    <lineage>
        <taxon>Bacteria</taxon>
        <taxon>Pseudomonadati</taxon>
        <taxon>Pseudomonadota</taxon>
        <taxon>Alphaproteobacteria</taxon>
        <taxon>Rhodobacterales</taxon>
        <taxon>Roseobacteraceae</taxon>
        <taxon>Litoreibacter</taxon>
    </lineage>
</organism>
<comment type="similarity">
    <text evidence="2">Belongs to the bacterial solute-binding protein 5 family.</text>
</comment>
<dbReference type="EMBL" id="BLJE01000001">
    <property type="protein sequence ID" value="GFE63874.1"/>
    <property type="molecule type" value="Genomic_DNA"/>
</dbReference>
<dbReference type="SUPFAM" id="SSF53850">
    <property type="entry name" value="Periplasmic binding protein-like II"/>
    <property type="match status" value="1"/>
</dbReference>
<feature type="signal peptide" evidence="3">
    <location>
        <begin position="1"/>
        <end position="28"/>
    </location>
</feature>
<evidence type="ECO:0000259" key="4">
    <source>
        <dbReference type="Pfam" id="PF00496"/>
    </source>
</evidence>
<evidence type="ECO:0000256" key="2">
    <source>
        <dbReference type="ARBA" id="ARBA00005695"/>
    </source>
</evidence>